<dbReference type="InterPro" id="IPR051340">
    <property type="entry name" value="Haloalkane_dehalogenase"/>
</dbReference>
<dbReference type="PANTHER" id="PTHR42977">
    <property type="entry name" value="HYDROLASE-RELATED"/>
    <property type="match status" value="1"/>
</dbReference>
<name>A0A9E2S724_9BACT</name>
<dbReference type="AlphaFoldDB" id="A0A9E2S724"/>
<keyword evidence="2" id="KW-0378">Hydrolase</keyword>
<dbReference type="Proteomes" id="UP000812270">
    <property type="component" value="Unassembled WGS sequence"/>
</dbReference>
<dbReference type="RefSeq" id="WP_217790637.1">
    <property type="nucleotide sequence ID" value="NZ_JAHSPG010000003.1"/>
</dbReference>
<evidence type="ECO:0000313" key="2">
    <source>
        <dbReference type="EMBL" id="MBV4357011.1"/>
    </source>
</evidence>
<feature type="domain" description="AB hydrolase-1" evidence="1">
    <location>
        <begin position="35"/>
        <end position="277"/>
    </location>
</feature>
<dbReference type="GO" id="GO:0004301">
    <property type="term" value="F:epoxide hydrolase activity"/>
    <property type="evidence" value="ECO:0007669"/>
    <property type="project" value="TreeGrafter"/>
</dbReference>
<sequence>MLTITSTINRTVRYKTVNIEGVKIFYREAGNPDAPTILLLHGFPSSSHMYRDLINDLSDEFHLIAPDYPGFGNSDMPSRSEYSYTFDNLSVTIEKFIDALQLQRFALFMQDFGAPVGYRIALRRPELIEALLIQNANAYEEGLGPATEDGQRLWANRNETTEAPMRQMMSLEGTMMQYLDGAEDPSRISPDAYHYDQYFLEREGNKDIQVDLLYDYRNNITQYPQWQEYLKTNQPPALITWGKNDALFTAAGAIAYKKDLPDAELHLLNTGHFALEEFHFEIAKLIKSFLNNLNLFR</sequence>
<reference evidence="2" key="1">
    <citation type="submission" date="2021-06" db="EMBL/GenBank/DDBJ databases">
        <authorList>
            <person name="Huq M.A."/>
        </authorList>
    </citation>
    <scope>NUCLEOTIDE SEQUENCE</scope>
    <source>
        <strain evidence="2">MAH-26</strain>
    </source>
</reference>
<accession>A0A9E2S724</accession>
<organism evidence="2 3">
    <name type="scientific">Pinibacter aurantiacus</name>
    <dbReference type="NCBI Taxonomy" id="2851599"/>
    <lineage>
        <taxon>Bacteria</taxon>
        <taxon>Pseudomonadati</taxon>
        <taxon>Bacteroidota</taxon>
        <taxon>Chitinophagia</taxon>
        <taxon>Chitinophagales</taxon>
        <taxon>Chitinophagaceae</taxon>
        <taxon>Pinibacter</taxon>
    </lineage>
</organism>
<keyword evidence="3" id="KW-1185">Reference proteome</keyword>
<evidence type="ECO:0000313" key="3">
    <source>
        <dbReference type="Proteomes" id="UP000812270"/>
    </source>
</evidence>
<dbReference type="PANTHER" id="PTHR42977:SF1">
    <property type="entry name" value="BLR6576 PROTEIN"/>
    <property type="match status" value="1"/>
</dbReference>
<comment type="caution">
    <text evidence="2">The sequence shown here is derived from an EMBL/GenBank/DDBJ whole genome shotgun (WGS) entry which is preliminary data.</text>
</comment>
<dbReference type="EMBL" id="JAHSPG010000003">
    <property type="protein sequence ID" value="MBV4357011.1"/>
    <property type="molecule type" value="Genomic_DNA"/>
</dbReference>
<gene>
    <name evidence="2" type="ORF">KTO63_07645</name>
</gene>
<dbReference type="InterPro" id="IPR000073">
    <property type="entry name" value="AB_hydrolase_1"/>
</dbReference>
<dbReference type="Pfam" id="PF00561">
    <property type="entry name" value="Abhydrolase_1"/>
    <property type="match status" value="1"/>
</dbReference>
<proteinExistence type="predicted"/>
<evidence type="ECO:0000259" key="1">
    <source>
        <dbReference type="Pfam" id="PF00561"/>
    </source>
</evidence>
<protein>
    <submittedName>
        <fullName evidence="2">Alpha/beta hydrolase</fullName>
    </submittedName>
</protein>